<organism evidence="1 2">
    <name type="scientific">Akanthomyces lecanii RCEF 1005</name>
    <dbReference type="NCBI Taxonomy" id="1081108"/>
    <lineage>
        <taxon>Eukaryota</taxon>
        <taxon>Fungi</taxon>
        <taxon>Dikarya</taxon>
        <taxon>Ascomycota</taxon>
        <taxon>Pezizomycotina</taxon>
        <taxon>Sordariomycetes</taxon>
        <taxon>Hypocreomycetidae</taxon>
        <taxon>Hypocreales</taxon>
        <taxon>Cordycipitaceae</taxon>
        <taxon>Akanthomyces</taxon>
        <taxon>Cordyceps confragosa</taxon>
    </lineage>
</organism>
<dbReference type="STRING" id="1081108.A0A168G4S3"/>
<reference evidence="1 2" key="1">
    <citation type="journal article" date="2016" name="Genome Biol. Evol.">
        <title>Divergent and convergent evolution of fungal pathogenicity.</title>
        <authorList>
            <person name="Shang Y."/>
            <person name="Xiao G."/>
            <person name="Zheng P."/>
            <person name="Cen K."/>
            <person name="Zhan S."/>
            <person name="Wang C."/>
        </authorList>
    </citation>
    <scope>NUCLEOTIDE SEQUENCE [LARGE SCALE GENOMIC DNA]</scope>
    <source>
        <strain evidence="1 2">RCEF 1005</strain>
    </source>
</reference>
<accession>A0A168G4S3</accession>
<dbReference type="EMBL" id="AZHF01000004">
    <property type="protein sequence ID" value="OAA76023.1"/>
    <property type="molecule type" value="Genomic_DNA"/>
</dbReference>
<name>A0A168G4S3_CORDF</name>
<dbReference type="AlphaFoldDB" id="A0A168G4S3"/>
<keyword evidence="2" id="KW-1185">Reference proteome</keyword>
<sequence length="357" mass="40751">MASFSRSPCCRQFEAAGYLASRHVCEWHSDKNLEQLRPFLLSRRIPQANAHHVSFKWRDHEFLDLNTDLGSLGVFSLEVLHQILHQLDIGSLARLQCASQGMKRAVGSLPMLRALLDFDPAIIRGIAATKTGSLIVCRELYDKFCSPVCDTCDEPGTYLYLLTCKRVCAQCLTKTYQYRPMRPLQAKTWYGVDNETLRRLPGLTVPTYRTRCGAARSSNSSFYYRIPKVTGWRLIDQTALMKASMRKYGSFFRITDQRFSKTLEAFRRVWMRIGRVGTARWNIGTQYKMAGVETSLACATEFQWFDRNSGTTGVPMRCVACLGSGAERWYYTKGGFEEHEKTKGKVINATHRPDLLE</sequence>
<proteinExistence type="predicted"/>
<evidence type="ECO:0000313" key="2">
    <source>
        <dbReference type="Proteomes" id="UP000076881"/>
    </source>
</evidence>
<comment type="caution">
    <text evidence="1">The sequence shown here is derived from an EMBL/GenBank/DDBJ whole genome shotgun (WGS) entry which is preliminary data.</text>
</comment>
<protein>
    <submittedName>
        <fullName evidence="1">Cyclin-like F-box</fullName>
    </submittedName>
</protein>
<dbReference type="Proteomes" id="UP000076881">
    <property type="component" value="Unassembled WGS sequence"/>
</dbReference>
<evidence type="ECO:0000313" key="1">
    <source>
        <dbReference type="EMBL" id="OAA76023.1"/>
    </source>
</evidence>
<gene>
    <name evidence="1" type="ORF">LEL_05707</name>
</gene>
<dbReference type="OrthoDB" id="2687876at2759"/>